<keyword evidence="2" id="KW-1185">Reference proteome</keyword>
<sequence>MRIDDFIDFDSLNNVHYDSIIKCVLDNDHKVYNSEEKILLPEKNETLLLMAKAKNSFLSHKKIKNKYIKPGNSPMNLQIFLSRDNKYYCVNFNYNYIDDNDIFSNQNLNLNFVGIFEKKSGKFFAMTFNNYLFSYLCMSNNKYNIIDYYSNYKSIIKKDPLDIVMKLEDRFNDMYDKIHEEICKNIKVEENSDLEEKSESD</sequence>
<evidence type="ECO:0000313" key="2">
    <source>
        <dbReference type="Proteomes" id="UP001321479"/>
    </source>
</evidence>
<name>A0ABM7NUH5_9VIRU</name>
<protein>
    <submittedName>
        <fullName evidence="1">Uncharacterized protein</fullName>
    </submittedName>
</protein>
<accession>A0ABM7NUH5</accession>
<dbReference type="Proteomes" id="UP001321479">
    <property type="component" value="Segment"/>
</dbReference>
<organism evidence="1 2">
    <name type="scientific">Cotonvirus japonicus</name>
    <dbReference type="NCBI Taxonomy" id="2811091"/>
    <lineage>
        <taxon>Viruses</taxon>
        <taxon>Varidnaviria</taxon>
        <taxon>Bamfordvirae</taxon>
        <taxon>Nucleocytoviricota</taxon>
        <taxon>Megaviricetes</taxon>
        <taxon>Imitervirales</taxon>
        <taxon>Mimiviridae</taxon>
        <taxon>Megamimivirinae</taxon>
        <taxon>Cotonvirus</taxon>
        <taxon>Cotonvirus japonicum</taxon>
    </lineage>
</organism>
<dbReference type="RefSeq" id="YP_010842335.1">
    <property type="nucleotide sequence ID" value="NC_079139.1"/>
</dbReference>
<dbReference type="EMBL" id="AP024483">
    <property type="protein sequence ID" value="BCS83727.1"/>
    <property type="molecule type" value="Genomic_DNA"/>
</dbReference>
<evidence type="ECO:0000313" key="1">
    <source>
        <dbReference type="EMBL" id="BCS83727.1"/>
    </source>
</evidence>
<reference evidence="1 2" key="1">
    <citation type="submission" date="2021-02" db="EMBL/GenBank/DDBJ databases">
        <title>Cotonvirus japonicus, which uses Golgi apparatus of host cells for its virion factory, phylogenetically links tailed tupanvirus and icosahedral mimivirus.</title>
        <authorList>
            <person name="Takahashi H."/>
            <person name="Fukaya S."/>
            <person name="Song C."/>
            <person name="Murata K."/>
            <person name="Takemura M."/>
        </authorList>
    </citation>
    <scope>NUCLEOTIDE SEQUENCE [LARGE SCALE GENOMIC DNA]</scope>
</reference>
<proteinExistence type="predicted"/>
<dbReference type="GeneID" id="80558932"/>